<comment type="caution">
    <text evidence="2">The sequence shown here is derived from an EMBL/GenBank/DDBJ whole genome shotgun (WGS) entry which is preliminary data.</text>
</comment>
<dbReference type="GO" id="GO:0005634">
    <property type="term" value="C:nucleus"/>
    <property type="evidence" value="ECO:0007669"/>
    <property type="project" value="TreeGrafter"/>
</dbReference>
<proteinExistence type="predicted"/>
<keyword evidence="1" id="KW-0539">Nucleus</keyword>
<organism evidence="2 3">
    <name type="scientific">Fusarium oxysporum f. sp. radicis-cucumerinum</name>
    <dbReference type="NCBI Taxonomy" id="327505"/>
    <lineage>
        <taxon>Eukaryota</taxon>
        <taxon>Fungi</taxon>
        <taxon>Dikarya</taxon>
        <taxon>Ascomycota</taxon>
        <taxon>Pezizomycotina</taxon>
        <taxon>Sordariomycetes</taxon>
        <taxon>Hypocreomycetidae</taxon>
        <taxon>Hypocreales</taxon>
        <taxon>Nectriaceae</taxon>
        <taxon>Fusarium</taxon>
        <taxon>Fusarium oxysporum species complex</taxon>
    </lineage>
</organism>
<dbReference type="PANTHER" id="PTHR37534">
    <property type="entry name" value="TRANSCRIPTIONAL ACTIVATOR PROTEIN UGA3"/>
    <property type="match status" value="1"/>
</dbReference>
<dbReference type="GO" id="GO:0003700">
    <property type="term" value="F:DNA-binding transcription factor activity"/>
    <property type="evidence" value="ECO:0007669"/>
    <property type="project" value="TreeGrafter"/>
</dbReference>
<name>A0A2H3G0D1_FUSOX</name>
<accession>A0A2H3G0D1</accession>
<dbReference type="EMBL" id="MABQ02000013">
    <property type="protein sequence ID" value="PCD21388.1"/>
    <property type="molecule type" value="Genomic_DNA"/>
</dbReference>
<evidence type="ECO:0000313" key="2">
    <source>
        <dbReference type="EMBL" id="PCD21388.1"/>
    </source>
</evidence>
<dbReference type="GO" id="GO:0000976">
    <property type="term" value="F:transcription cis-regulatory region binding"/>
    <property type="evidence" value="ECO:0007669"/>
    <property type="project" value="TreeGrafter"/>
</dbReference>
<dbReference type="GO" id="GO:0045944">
    <property type="term" value="P:positive regulation of transcription by RNA polymerase II"/>
    <property type="evidence" value="ECO:0007669"/>
    <property type="project" value="TreeGrafter"/>
</dbReference>
<dbReference type="AlphaFoldDB" id="A0A2H3G0D1"/>
<evidence type="ECO:0000256" key="1">
    <source>
        <dbReference type="ARBA" id="ARBA00023242"/>
    </source>
</evidence>
<gene>
    <name evidence="2" type="ORF">AU210_016353</name>
</gene>
<protein>
    <recommendedName>
        <fullName evidence="4">Transcription factor domain-containing protein</fullName>
    </recommendedName>
</protein>
<dbReference type="STRING" id="327505.A0A2H3G0D1"/>
<sequence length="400" mass="44701">MVPNRYEQPGMMLTTLLEKGQCDVWEGDTEFDMESTGISDERLVNHIREDTCSVISDGSTMFDCFEKENKTVINSDGNGPPSSSSLADDVATFQAERCLEWLMGMGKPPESGEPKSEKAQLPAKFKTKTLPGTVDPLGKHLNGEDHTQSLNAQNDWSEQATHFLQLCFVEVATWADSFFWARDFGQLVLKHASESLMVLNAVFACATVTSGEIEKSLFSYDYATEHLSEASRETVRNSAKCAVASIVLSIYETKRGEYEQSLRRIGNSRAFMQECQWNAESTGFGLACFWLNIEIEVNNCLATNRQTVWSPDELGMVPLSVDKNEHTEQIWAQSTLCVLAEVVNFRAGATRSENAGPQHEQTWAGLCLQWRKCATLHNFWLMAKTSIGCVETTYTSLDAW</sequence>
<reference evidence="2 3" key="1">
    <citation type="journal article" date="2016" name="Environ. Microbiol.">
        <title>Effector profiles distinguish formae speciales of Fusarium oxysporum.</title>
        <authorList>
            <person name="van Dam P."/>
            <person name="Fokkens L."/>
            <person name="Schmidt S.M."/>
            <person name="Linmans J.H."/>
            <person name="Kistler H.C."/>
            <person name="Ma L.J."/>
            <person name="Rep M."/>
        </authorList>
    </citation>
    <scope>NUCLEOTIDE SEQUENCE [LARGE SCALE GENOMIC DNA]</scope>
    <source>
        <strain evidence="2 3">Forc016</strain>
    </source>
</reference>
<dbReference type="PANTHER" id="PTHR37534:SF40">
    <property type="entry name" value="ZN(2)-C6 FUNGAL-TYPE DOMAIN-CONTAINING PROTEIN"/>
    <property type="match status" value="1"/>
</dbReference>
<reference evidence="2 3" key="2">
    <citation type="journal article" date="2017" name="Sci. Rep.">
        <title>A mobile pathogenicity chromosome in Fusarium oxysporum for infection of multiple cucurbit species.</title>
        <authorList>
            <person name="van Dam P."/>
            <person name="Fokkens L."/>
            <person name="Ayukawa Y."/>
            <person name="van der Gragt M."/>
            <person name="Ter Horst A."/>
            <person name="Brankovics B."/>
            <person name="Houterman P.M."/>
            <person name="Arie T."/>
            <person name="Rep M."/>
        </authorList>
    </citation>
    <scope>NUCLEOTIDE SEQUENCE [LARGE SCALE GENOMIC DNA]</scope>
    <source>
        <strain evidence="2 3">Forc016</strain>
    </source>
</reference>
<evidence type="ECO:0000313" key="3">
    <source>
        <dbReference type="Proteomes" id="UP000219602"/>
    </source>
</evidence>
<dbReference type="Proteomes" id="UP000219602">
    <property type="component" value="Unassembled WGS sequence"/>
</dbReference>
<evidence type="ECO:0008006" key="4">
    <source>
        <dbReference type="Google" id="ProtNLM"/>
    </source>
</evidence>